<keyword evidence="14" id="KW-0732">Signal</keyword>
<dbReference type="AlphaFoldDB" id="A0A1S3IWT3"/>
<dbReference type="GO" id="GO:0005788">
    <property type="term" value="C:endoplasmic reticulum lumen"/>
    <property type="evidence" value="ECO:0007669"/>
    <property type="project" value="UniProtKB-SubCell"/>
</dbReference>
<evidence type="ECO:0000256" key="6">
    <source>
        <dbReference type="ARBA" id="ARBA00022723"/>
    </source>
</evidence>
<feature type="domain" description="Fe2OG dioxygenase" evidence="15">
    <location>
        <begin position="406"/>
        <end position="513"/>
    </location>
</feature>
<keyword evidence="9" id="KW-0223">Dioxygenase</keyword>
<dbReference type="GO" id="GO:0031418">
    <property type="term" value="F:L-ascorbic acid binding"/>
    <property type="evidence" value="ECO:0007669"/>
    <property type="project" value="UniProtKB-KW"/>
</dbReference>
<dbReference type="STRING" id="7574.A0A1S3IWT3"/>
<dbReference type="GO" id="GO:0004656">
    <property type="term" value="F:procollagen-proline 4-dioxygenase activity"/>
    <property type="evidence" value="ECO:0007669"/>
    <property type="project" value="UniProtKB-EC"/>
</dbReference>
<evidence type="ECO:0000259" key="15">
    <source>
        <dbReference type="PROSITE" id="PS51471"/>
    </source>
</evidence>
<feature type="coiled-coil region" evidence="13">
    <location>
        <begin position="42"/>
        <end position="76"/>
    </location>
</feature>
<dbReference type="InterPro" id="IPR011990">
    <property type="entry name" value="TPR-like_helical_dom_sf"/>
</dbReference>
<sequence>MTAAMLTLAVALAVINIIRIQAEVYSSFAHLERSLQAEQSLAKDIKDYIKQEKVRLEKLERAAEEYEQHSKAALANSESFMGNPINAYLFMKRFTTDWADLSHLLQEDHSYDLLANFEEIRNKGFLPQLVDLQGAAAALMRLQDTYNLNTSEIASGILQGVKRSPGLSAFDCFYFGKYAYNQSDYYHTLLWMQEALNRLPFEPDSPIDRITILDYLTFATFKQGNVRHALLLANEMLQIDPENERALQNKRYFLSNLEESDQPMTIENKRPHRGVRDEEYENYEKLCRGDSIKPFKTPKRTHKLTCSYETNKSPNLLLRPFKVEVLYHSPKIVMWHDVLSEVEMKKVKELATPRLNRATVHNPVTGKLEFAEYRVSKSVFLDSDIDPVVEVISQRIADITGLDMSTAEGLQVANYGMGGQYEPHFDFARRRETHAFSDAIGNRIATVLFYMTDVEAGGATVFPKLGVKVFPKKGSAAFWYNLRRSGIGDYRTRHAACPVLSGAKWVCNKWLHERGQELRRTCSTNPKE</sequence>
<dbReference type="PROSITE" id="PS51471">
    <property type="entry name" value="FE2OG_OXY"/>
    <property type="match status" value="1"/>
</dbReference>
<dbReference type="Pfam" id="PF08336">
    <property type="entry name" value="P4Ha_N"/>
    <property type="match status" value="1"/>
</dbReference>
<dbReference type="FunFam" id="2.60.120.620:FF:000001">
    <property type="entry name" value="Prolyl 4-hydroxylase subunit alpha 2"/>
    <property type="match status" value="1"/>
</dbReference>
<dbReference type="InParanoid" id="A0A1S3IWT3"/>
<keyword evidence="11" id="KW-0408">Iron</keyword>
<dbReference type="PANTHER" id="PTHR10869:SF216">
    <property type="entry name" value="PROCOLLAGEN-PROLINE 4-DIOXYGENASE"/>
    <property type="match status" value="1"/>
</dbReference>
<comment type="similarity">
    <text evidence="4">Belongs to the P4HA family.</text>
</comment>
<proteinExistence type="inferred from homology"/>
<organism evidence="16 17">
    <name type="scientific">Lingula anatina</name>
    <name type="common">Brachiopod</name>
    <name type="synonym">Lingula unguis</name>
    <dbReference type="NCBI Taxonomy" id="7574"/>
    <lineage>
        <taxon>Eukaryota</taxon>
        <taxon>Metazoa</taxon>
        <taxon>Spiralia</taxon>
        <taxon>Lophotrochozoa</taxon>
        <taxon>Brachiopoda</taxon>
        <taxon>Linguliformea</taxon>
        <taxon>Lingulata</taxon>
        <taxon>Lingulida</taxon>
        <taxon>Linguloidea</taxon>
        <taxon>Lingulidae</taxon>
        <taxon>Lingula</taxon>
    </lineage>
</organism>
<evidence type="ECO:0000313" key="17">
    <source>
        <dbReference type="RefSeq" id="XP_013402652.1"/>
    </source>
</evidence>
<dbReference type="InterPro" id="IPR006620">
    <property type="entry name" value="Pro_4_hyd_alph"/>
</dbReference>
<evidence type="ECO:0000256" key="13">
    <source>
        <dbReference type="SAM" id="Coils"/>
    </source>
</evidence>
<dbReference type="SMART" id="SM00702">
    <property type="entry name" value="P4Hc"/>
    <property type="match status" value="1"/>
</dbReference>
<gene>
    <name evidence="17" type="primary">LOC106168226</name>
</gene>
<dbReference type="InterPro" id="IPR045054">
    <property type="entry name" value="P4HA-like"/>
</dbReference>
<dbReference type="Gene3D" id="2.60.120.620">
    <property type="entry name" value="q2cbj1_9rhob like domain"/>
    <property type="match status" value="1"/>
</dbReference>
<keyword evidence="16" id="KW-1185">Reference proteome</keyword>
<feature type="signal peptide" evidence="14">
    <location>
        <begin position="1"/>
        <end position="22"/>
    </location>
</feature>
<evidence type="ECO:0000256" key="9">
    <source>
        <dbReference type="ARBA" id="ARBA00022964"/>
    </source>
</evidence>
<dbReference type="SUPFAM" id="SSF48452">
    <property type="entry name" value="TPR-like"/>
    <property type="match status" value="1"/>
</dbReference>
<evidence type="ECO:0000256" key="2">
    <source>
        <dbReference type="ARBA" id="ARBA00002035"/>
    </source>
</evidence>
<evidence type="ECO:0000256" key="14">
    <source>
        <dbReference type="SAM" id="SignalP"/>
    </source>
</evidence>
<dbReference type="FunCoup" id="A0A1S3IWT3">
    <property type="interactions" value="452"/>
</dbReference>
<name>A0A1S3IWT3_LINAN</name>
<dbReference type="PANTHER" id="PTHR10869">
    <property type="entry name" value="PROLYL 4-HYDROXYLASE ALPHA SUBUNIT"/>
    <property type="match status" value="1"/>
</dbReference>
<keyword evidence="10" id="KW-0560">Oxidoreductase</keyword>
<dbReference type="InterPro" id="IPR005123">
    <property type="entry name" value="Oxoglu/Fe-dep_dioxygenase_dom"/>
</dbReference>
<evidence type="ECO:0000256" key="8">
    <source>
        <dbReference type="ARBA" id="ARBA00022896"/>
    </source>
</evidence>
<comment type="subcellular location">
    <subcellularLocation>
        <location evidence="3">Endoplasmic reticulum lumen</location>
    </subcellularLocation>
</comment>
<evidence type="ECO:0000256" key="4">
    <source>
        <dbReference type="ARBA" id="ARBA00006511"/>
    </source>
</evidence>
<dbReference type="OrthoDB" id="420380at2759"/>
<protein>
    <recommendedName>
        <fullName evidence="5">procollagen-proline 4-dioxygenase</fullName>
        <ecNumber evidence="5">1.14.11.2</ecNumber>
    </recommendedName>
</protein>
<dbReference type="Gene3D" id="6.10.140.1460">
    <property type="match status" value="1"/>
</dbReference>
<evidence type="ECO:0000256" key="12">
    <source>
        <dbReference type="ARBA" id="ARBA00023180"/>
    </source>
</evidence>
<keyword evidence="6" id="KW-0479">Metal-binding</keyword>
<evidence type="ECO:0000256" key="3">
    <source>
        <dbReference type="ARBA" id="ARBA00004319"/>
    </source>
</evidence>
<dbReference type="Gene3D" id="1.25.40.10">
    <property type="entry name" value="Tetratricopeptide repeat domain"/>
    <property type="match status" value="1"/>
</dbReference>
<comment type="cofactor">
    <cofactor evidence="1">
        <name>L-ascorbate</name>
        <dbReference type="ChEBI" id="CHEBI:38290"/>
    </cofactor>
</comment>
<dbReference type="EC" id="1.14.11.2" evidence="5"/>
<accession>A0A1S3IWT3</accession>
<dbReference type="InterPro" id="IPR044862">
    <property type="entry name" value="Pro_4_hyd_alph_FE2OG_OXY"/>
</dbReference>
<evidence type="ECO:0000256" key="10">
    <source>
        <dbReference type="ARBA" id="ARBA00023002"/>
    </source>
</evidence>
<evidence type="ECO:0000256" key="1">
    <source>
        <dbReference type="ARBA" id="ARBA00001961"/>
    </source>
</evidence>
<keyword evidence="12" id="KW-0325">Glycoprotein</keyword>
<evidence type="ECO:0000256" key="11">
    <source>
        <dbReference type="ARBA" id="ARBA00023004"/>
    </source>
</evidence>
<keyword evidence="7" id="KW-0256">Endoplasmic reticulum</keyword>
<evidence type="ECO:0000256" key="7">
    <source>
        <dbReference type="ARBA" id="ARBA00022824"/>
    </source>
</evidence>
<dbReference type="FunFam" id="1.25.40.10:FF:000006">
    <property type="entry name" value="Prolyl 4-hydroxylase subunit alpha 2"/>
    <property type="match status" value="1"/>
</dbReference>
<keyword evidence="8" id="KW-0847">Vitamin C</keyword>
<evidence type="ECO:0000313" key="16">
    <source>
        <dbReference type="Proteomes" id="UP000085678"/>
    </source>
</evidence>
<dbReference type="InterPro" id="IPR013547">
    <property type="entry name" value="P4H_N"/>
</dbReference>
<reference evidence="17" key="1">
    <citation type="submission" date="2025-08" db="UniProtKB">
        <authorList>
            <consortium name="RefSeq"/>
        </authorList>
    </citation>
    <scope>IDENTIFICATION</scope>
    <source>
        <tissue evidence="17">Gonads</tissue>
    </source>
</reference>
<dbReference type="GeneID" id="106168226"/>
<dbReference type="Pfam" id="PF13640">
    <property type="entry name" value="2OG-FeII_Oxy_3"/>
    <property type="match status" value="1"/>
</dbReference>
<dbReference type="RefSeq" id="XP_013402652.1">
    <property type="nucleotide sequence ID" value="XM_013547198.1"/>
</dbReference>
<dbReference type="KEGG" id="lak:106168226"/>
<dbReference type="GO" id="GO:0005506">
    <property type="term" value="F:iron ion binding"/>
    <property type="evidence" value="ECO:0007669"/>
    <property type="project" value="InterPro"/>
</dbReference>
<dbReference type="Pfam" id="PF23558">
    <property type="entry name" value="TPR_P4H"/>
    <property type="match status" value="1"/>
</dbReference>
<feature type="chain" id="PRO_5010175308" description="procollagen-proline 4-dioxygenase" evidence="14">
    <location>
        <begin position="23"/>
        <end position="528"/>
    </location>
</feature>
<keyword evidence="13" id="KW-0175">Coiled coil</keyword>
<dbReference type="Proteomes" id="UP000085678">
    <property type="component" value="Unplaced"/>
</dbReference>
<dbReference type="InterPro" id="IPR059068">
    <property type="entry name" value="TPR_P4H"/>
</dbReference>
<evidence type="ECO:0000256" key="5">
    <source>
        <dbReference type="ARBA" id="ARBA00012269"/>
    </source>
</evidence>
<comment type="function">
    <text evidence="2">Catalyzes the post-translational formation of 4-hydroxyproline in -Xaa-Pro-Gly- sequences in collagens and other proteins.</text>
</comment>